<evidence type="ECO:0000313" key="17">
    <source>
        <dbReference type="Proteomes" id="UP000327157"/>
    </source>
</evidence>
<dbReference type="InterPro" id="IPR012677">
    <property type="entry name" value="Nucleotide-bd_a/b_plait_sf"/>
</dbReference>
<evidence type="ECO:0000256" key="1">
    <source>
        <dbReference type="ARBA" id="ARBA00005174"/>
    </source>
</evidence>
<dbReference type="Gene3D" id="3.90.600.10">
    <property type="entry name" value="Phosphoribosylglycinamide synthetase, C-terminal domain"/>
    <property type="match status" value="1"/>
</dbReference>
<sequence length="742" mass="80313">MGCTTLDLAGAVSLKLNNNTHFLRCSPKPFLASVGSIRSRRHPNGSPSTLLTFRVHKSPPSLSLRAQSATVAPVERVVVLVIGGGGREHALCYALKRSPSCDTVFCAPGNPGISTSGDATCISDVDISDSSAVISFCRKWGVGLVVVGPEAPLVAGLVNDLLKVGIHAFGPSSEAAALEGSKNFMKSLCDKYGIPTAKYQTFTDPSAAKQYIQEQGVPIVVKADGLAAGKGVIVAMTLNEAFDAVDSMLVKGSFGSAGCRVIVEEYLEGEEASFFALVDGENAIPLESAQDHKRVGDGDTGPNTGGMGAYSPAPILTKELEDLVMKSIIYPTVKGMSAEGCKFVGVLYAGLMIEKKSGLPKLIEYNVRFGDPECQVLMVRLESDLAQVLLAACRGQLSEVSLNWSTGSAMVVVMASKGYPGSYEKGSVIRNLDEAEAVAPSVKVFHAGTALDLDGNFIAAGGRVLGVTAKGIDLKEACDRAYQGVEEINWPGGFYRRDIGWRALPLPQKQFAKKAMKKQLSKASAQLSASSHKNKEAAATATVTVTASTAADFLPLEGGPARKLPEEKPKEDICTVLYIGRIPHGFYEKEMEGFFGQFGSIKRLRIARNKKTGKSKHFGFIEFEDPEVAKVVADTMHNYLLFEHVLQVHLIPPQKVHPKLWKGFNYRVRPVNWVQIERKRHDKERTVEELKKLMEKIMKRDLKRQKKIEAAGIDYKCPEIVGGSEEPAPKKRKTDRKKVVSK</sequence>
<dbReference type="Gene3D" id="3.30.1490.20">
    <property type="entry name" value="ATP-grasp fold, A domain"/>
    <property type="match status" value="1"/>
</dbReference>
<keyword evidence="4 12" id="KW-0547">Nucleotide-binding</keyword>
<evidence type="ECO:0000256" key="11">
    <source>
        <dbReference type="PROSITE-ProRule" id="PRU00176"/>
    </source>
</evidence>
<dbReference type="SMART" id="SM01209">
    <property type="entry name" value="GARS_A"/>
    <property type="match status" value="1"/>
</dbReference>
<dbReference type="SUPFAM" id="SSF56059">
    <property type="entry name" value="Glutathione synthetase ATP-binding domain-like"/>
    <property type="match status" value="1"/>
</dbReference>
<keyword evidence="11" id="KW-0694">RNA-binding</keyword>
<name>A0A5N5H0P2_9ROSA</name>
<dbReference type="SUPFAM" id="SSF54928">
    <property type="entry name" value="RNA-binding domain, RBD"/>
    <property type="match status" value="1"/>
</dbReference>
<dbReference type="InterPro" id="IPR016185">
    <property type="entry name" value="PreATP-grasp_dom_sf"/>
</dbReference>
<dbReference type="SMART" id="SM01210">
    <property type="entry name" value="GARS_C"/>
    <property type="match status" value="1"/>
</dbReference>
<dbReference type="UniPathway" id="UPA00074">
    <property type="reaction ID" value="UER00125"/>
</dbReference>
<comment type="catalytic activity">
    <reaction evidence="10">
        <text>5-phospho-beta-D-ribosylamine + glycine + ATP = N(1)-(5-phospho-beta-D-ribosyl)glycinamide + ADP + phosphate + H(+)</text>
        <dbReference type="Rhea" id="RHEA:17453"/>
        <dbReference type="ChEBI" id="CHEBI:15378"/>
        <dbReference type="ChEBI" id="CHEBI:30616"/>
        <dbReference type="ChEBI" id="CHEBI:43474"/>
        <dbReference type="ChEBI" id="CHEBI:57305"/>
        <dbReference type="ChEBI" id="CHEBI:58681"/>
        <dbReference type="ChEBI" id="CHEBI:143788"/>
        <dbReference type="ChEBI" id="CHEBI:456216"/>
        <dbReference type="EC" id="6.3.4.13"/>
    </reaction>
</comment>
<organism evidence="16 17">
    <name type="scientific">Pyrus ussuriensis x Pyrus communis</name>
    <dbReference type="NCBI Taxonomy" id="2448454"/>
    <lineage>
        <taxon>Eukaryota</taxon>
        <taxon>Viridiplantae</taxon>
        <taxon>Streptophyta</taxon>
        <taxon>Embryophyta</taxon>
        <taxon>Tracheophyta</taxon>
        <taxon>Spermatophyta</taxon>
        <taxon>Magnoliopsida</taxon>
        <taxon>eudicotyledons</taxon>
        <taxon>Gunneridae</taxon>
        <taxon>Pentapetalae</taxon>
        <taxon>rosids</taxon>
        <taxon>fabids</taxon>
        <taxon>Rosales</taxon>
        <taxon>Rosaceae</taxon>
        <taxon>Amygdaloideae</taxon>
        <taxon>Maleae</taxon>
        <taxon>Pyrus</taxon>
    </lineage>
</organism>
<dbReference type="Pfam" id="PF02844">
    <property type="entry name" value="GARS_N"/>
    <property type="match status" value="1"/>
</dbReference>
<dbReference type="SMART" id="SM00360">
    <property type="entry name" value="RRM"/>
    <property type="match status" value="1"/>
</dbReference>
<dbReference type="EMBL" id="SMOL01000236">
    <property type="protein sequence ID" value="KAB2621168.1"/>
    <property type="molecule type" value="Genomic_DNA"/>
</dbReference>
<dbReference type="InterPro" id="IPR013815">
    <property type="entry name" value="ATP_grasp_subdomain_1"/>
</dbReference>
<dbReference type="PROSITE" id="PS00184">
    <property type="entry name" value="GARS"/>
    <property type="match status" value="1"/>
</dbReference>
<dbReference type="CDD" id="cd12307">
    <property type="entry name" value="RRM_NIFK_like"/>
    <property type="match status" value="1"/>
</dbReference>
<dbReference type="InterPro" id="IPR020559">
    <property type="entry name" value="PRibGlycinamide_synth_CS"/>
</dbReference>
<dbReference type="InterPro" id="IPR035979">
    <property type="entry name" value="RBD_domain_sf"/>
</dbReference>
<feature type="compositionally biased region" description="Basic residues" evidence="13">
    <location>
        <begin position="730"/>
        <end position="742"/>
    </location>
</feature>
<reference evidence="16 17" key="1">
    <citation type="submission" date="2019-09" db="EMBL/GenBank/DDBJ databases">
        <authorList>
            <person name="Ou C."/>
        </authorList>
    </citation>
    <scope>NUCLEOTIDE SEQUENCE [LARGE SCALE GENOMIC DNA]</scope>
    <source>
        <strain evidence="16">S2</strain>
        <tissue evidence="16">Leaf</tissue>
    </source>
</reference>
<evidence type="ECO:0000313" key="16">
    <source>
        <dbReference type="EMBL" id="KAB2621168.1"/>
    </source>
</evidence>
<evidence type="ECO:0000256" key="7">
    <source>
        <dbReference type="ARBA" id="ARBA00038345"/>
    </source>
</evidence>
<keyword evidence="3 16" id="KW-0436">Ligase</keyword>
<keyword evidence="17" id="KW-1185">Reference proteome</keyword>
<dbReference type="OrthoDB" id="2018833at2759"/>
<dbReference type="SUPFAM" id="SSF51246">
    <property type="entry name" value="Rudiment single hybrid motif"/>
    <property type="match status" value="1"/>
</dbReference>
<dbReference type="GO" id="GO:0003723">
    <property type="term" value="F:RNA binding"/>
    <property type="evidence" value="ECO:0007669"/>
    <property type="project" value="UniProtKB-UniRule"/>
</dbReference>
<dbReference type="InterPro" id="IPR020561">
    <property type="entry name" value="PRibGlycinamid_synth_ATP-grasp"/>
</dbReference>
<evidence type="ECO:0000259" key="14">
    <source>
        <dbReference type="PROSITE" id="PS50102"/>
    </source>
</evidence>
<dbReference type="Pfam" id="PF01071">
    <property type="entry name" value="GARS_A"/>
    <property type="match status" value="1"/>
</dbReference>
<keyword evidence="5" id="KW-0658">Purine biosynthesis</keyword>
<dbReference type="Gene3D" id="3.30.70.330">
    <property type="match status" value="1"/>
</dbReference>
<feature type="region of interest" description="Disordered" evidence="13">
    <location>
        <begin position="719"/>
        <end position="742"/>
    </location>
</feature>
<dbReference type="SUPFAM" id="SSF52440">
    <property type="entry name" value="PreATP-grasp domain"/>
    <property type="match status" value="1"/>
</dbReference>
<dbReference type="InterPro" id="IPR011761">
    <property type="entry name" value="ATP-grasp"/>
</dbReference>
<dbReference type="Pfam" id="PF00076">
    <property type="entry name" value="RRM_1"/>
    <property type="match status" value="1"/>
</dbReference>
<evidence type="ECO:0000256" key="6">
    <source>
        <dbReference type="ARBA" id="ARBA00022840"/>
    </source>
</evidence>
<comment type="caution">
    <text evidence="16">The sequence shown here is derived from an EMBL/GenBank/DDBJ whole genome shotgun (WGS) entry which is preliminary data.</text>
</comment>
<evidence type="ECO:0000256" key="12">
    <source>
        <dbReference type="PROSITE-ProRule" id="PRU00409"/>
    </source>
</evidence>
<evidence type="ECO:0000256" key="3">
    <source>
        <dbReference type="ARBA" id="ARBA00022598"/>
    </source>
</evidence>
<dbReference type="Gene3D" id="3.30.470.20">
    <property type="entry name" value="ATP-grasp fold, B domain"/>
    <property type="match status" value="1"/>
</dbReference>
<reference evidence="16 17" key="2">
    <citation type="submission" date="2019-11" db="EMBL/GenBank/DDBJ databases">
        <title>A de novo genome assembly of a pear dwarfing rootstock.</title>
        <authorList>
            <person name="Wang F."/>
            <person name="Wang J."/>
            <person name="Li S."/>
            <person name="Zhang Y."/>
            <person name="Fang M."/>
            <person name="Ma L."/>
            <person name="Zhao Y."/>
            <person name="Jiang S."/>
        </authorList>
    </citation>
    <scope>NUCLEOTIDE SEQUENCE [LARGE SCALE GENOMIC DNA]</scope>
    <source>
        <strain evidence="16">S2</strain>
        <tissue evidence="16">Leaf</tissue>
    </source>
</reference>
<evidence type="ECO:0000256" key="10">
    <source>
        <dbReference type="ARBA" id="ARBA00047843"/>
    </source>
</evidence>
<dbReference type="InterPro" id="IPR020562">
    <property type="entry name" value="PRibGlycinamide_synth_N"/>
</dbReference>
<dbReference type="GO" id="GO:0046872">
    <property type="term" value="F:metal ion binding"/>
    <property type="evidence" value="ECO:0007669"/>
    <property type="project" value="InterPro"/>
</dbReference>
<dbReference type="FunFam" id="3.30.470.20:FF:000031">
    <property type="entry name" value="Phosphoribosylamine--glycine ligase"/>
    <property type="match status" value="1"/>
</dbReference>
<dbReference type="PROSITE" id="PS50975">
    <property type="entry name" value="ATP_GRASP"/>
    <property type="match status" value="1"/>
</dbReference>
<dbReference type="FunFam" id="3.90.600.10:FF:000001">
    <property type="entry name" value="Trifunctional purine biosynthetic protein adenosine-3"/>
    <property type="match status" value="1"/>
</dbReference>
<dbReference type="Proteomes" id="UP000327157">
    <property type="component" value="Unassembled WGS sequence"/>
</dbReference>
<evidence type="ECO:0000256" key="13">
    <source>
        <dbReference type="SAM" id="MobiDB-lite"/>
    </source>
</evidence>
<accession>A0A5N5H0P2</accession>
<dbReference type="NCBIfam" id="TIGR00877">
    <property type="entry name" value="purD"/>
    <property type="match status" value="1"/>
</dbReference>
<dbReference type="PANTHER" id="PTHR43472">
    <property type="entry name" value="PHOSPHORIBOSYLAMINE--GLYCINE LIGASE"/>
    <property type="match status" value="1"/>
</dbReference>
<evidence type="ECO:0000256" key="9">
    <source>
        <dbReference type="ARBA" id="ARBA00042864"/>
    </source>
</evidence>
<dbReference type="GO" id="GO:0004637">
    <property type="term" value="F:phosphoribosylamine-glycine ligase activity"/>
    <property type="evidence" value="ECO:0007669"/>
    <property type="project" value="UniProtKB-EC"/>
</dbReference>
<evidence type="ECO:0000259" key="15">
    <source>
        <dbReference type="PROSITE" id="PS50975"/>
    </source>
</evidence>
<evidence type="ECO:0000256" key="2">
    <source>
        <dbReference type="ARBA" id="ARBA00013255"/>
    </source>
</evidence>
<dbReference type="InterPro" id="IPR037123">
    <property type="entry name" value="PRibGlycinamide_synth_C_sf"/>
</dbReference>
<dbReference type="GO" id="GO:0006189">
    <property type="term" value="P:'de novo' IMP biosynthetic process"/>
    <property type="evidence" value="ECO:0007669"/>
    <property type="project" value="UniProtKB-UniPathway"/>
</dbReference>
<comment type="pathway">
    <text evidence="1">Purine metabolism; IMP biosynthesis via de novo pathway; N(1)-(5-phospho-D-ribosyl)glycinamide from 5-phospho-alpha-D-ribose 1-diphosphate: step 2/2.</text>
</comment>
<gene>
    <name evidence="16" type="ORF">D8674_039283</name>
</gene>
<protein>
    <recommendedName>
        <fullName evidence="2">phosphoribosylamine--glycine ligase</fullName>
        <ecNumber evidence="2">6.3.4.13</ecNumber>
    </recommendedName>
    <alternativeName>
        <fullName evidence="8">Glycinamide ribonucleotide synthetase</fullName>
    </alternativeName>
    <alternativeName>
        <fullName evidence="9">Phosphoribosylglycinamide synthetase</fullName>
    </alternativeName>
</protein>
<dbReference type="FunFam" id="3.30.1490.20:FF:000006">
    <property type="entry name" value="phosphoribosylamine--glycine ligase, chloroplastic-like"/>
    <property type="match status" value="1"/>
</dbReference>
<dbReference type="InterPro" id="IPR000115">
    <property type="entry name" value="PRibGlycinamide_synth"/>
</dbReference>
<comment type="similarity">
    <text evidence="7">Belongs to the GARS family.</text>
</comment>
<evidence type="ECO:0000256" key="4">
    <source>
        <dbReference type="ARBA" id="ARBA00022741"/>
    </source>
</evidence>
<evidence type="ECO:0000256" key="5">
    <source>
        <dbReference type="ARBA" id="ARBA00022755"/>
    </source>
</evidence>
<dbReference type="GO" id="GO:0005524">
    <property type="term" value="F:ATP binding"/>
    <property type="evidence" value="ECO:0007669"/>
    <property type="project" value="UniProtKB-UniRule"/>
</dbReference>
<dbReference type="HAMAP" id="MF_00138">
    <property type="entry name" value="GARS"/>
    <property type="match status" value="1"/>
</dbReference>
<feature type="domain" description="ATP-grasp" evidence="15">
    <location>
        <begin position="186"/>
        <end position="394"/>
    </location>
</feature>
<dbReference type="InterPro" id="IPR011054">
    <property type="entry name" value="Rudment_hybrid_motif"/>
</dbReference>
<proteinExistence type="inferred from homology"/>
<dbReference type="Gene3D" id="3.40.50.20">
    <property type="match status" value="1"/>
</dbReference>
<dbReference type="InterPro" id="IPR020560">
    <property type="entry name" value="PRibGlycinamide_synth_C-dom"/>
</dbReference>
<dbReference type="Pfam" id="PF02843">
    <property type="entry name" value="GARS_C"/>
    <property type="match status" value="1"/>
</dbReference>
<dbReference type="EC" id="6.3.4.13" evidence="2"/>
<dbReference type="PANTHER" id="PTHR43472:SF1">
    <property type="entry name" value="PHOSPHORIBOSYLAMINE--GLYCINE LIGASE, CHLOROPLASTIC"/>
    <property type="match status" value="1"/>
</dbReference>
<dbReference type="PROSITE" id="PS50102">
    <property type="entry name" value="RRM"/>
    <property type="match status" value="1"/>
</dbReference>
<evidence type="ECO:0000256" key="8">
    <source>
        <dbReference type="ARBA" id="ARBA00042242"/>
    </source>
</evidence>
<keyword evidence="6 12" id="KW-0067">ATP-binding</keyword>
<feature type="domain" description="RRM" evidence="14">
    <location>
        <begin position="575"/>
        <end position="653"/>
    </location>
</feature>
<dbReference type="InterPro" id="IPR000504">
    <property type="entry name" value="RRM_dom"/>
</dbReference>
<dbReference type="AlphaFoldDB" id="A0A5N5H0P2"/>
<dbReference type="GO" id="GO:0009113">
    <property type="term" value="P:purine nucleobase biosynthetic process"/>
    <property type="evidence" value="ECO:0007669"/>
    <property type="project" value="InterPro"/>
</dbReference>